<evidence type="ECO:0000313" key="3">
    <source>
        <dbReference type="Proteomes" id="UP001209570"/>
    </source>
</evidence>
<proteinExistence type="predicted"/>
<dbReference type="Proteomes" id="UP001209570">
    <property type="component" value="Unassembled WGS sequence"/>
</dbReference>
<organism evidence="2 3">
    <name type="scientific">Pythium insidiosum</name>
    <name type="common">Pythiosis disease agent</name>
    <dbReference type="NCBI Taxonomy" id="114742"/>
    <lineage>
        <taxon>Eukaryota</taxon>
        <taxon>Sar</taxon>
        <taxon>Stramenopiles</taxon>
        <taxon>Oomycota</taxon>
        <taxon>Peronosporomycetes</taxon>
        <taxon>Pythiales</taxon>
        <taxon>Pythiaceae</taxon>
        <taxon>Pythium</taxon>
    </lineage>
</organism>
<gene>
    <name evidence="2" type="ORF">P43SY_011941</name>
</gene>
<dbReference type="AlphaFoldDB" id="A0AAD5Q138"/>
<name>A0AAD5Q138_PYTIN</name>
<reference evidence="2" key="1">
    <citation type="submission" date="2021-12" db="EMBL/GenBank/DDBJ databases">
        <title>Prjna785345.</title>
        <authorList>
            <person name="Rujirawat T."/>
            <person name="Krajaejun T."/>
        </authorList>
    </citation>
    <scope>NUCLEOTIDE SEQUENCE</scope>
    <source>
        <strain evidence="2">Pi057C3</strain>
    </source>
</reference>
<feature type="region of interest" description="Disordered" evidence="1">
    <location>
        <begin position="147"/>
        <end position="185"/>
    </location>
</feature>
<evidence type="ECO:0000313" key="2">
    <source>
        <dbReference type="EMBL" id="KAJ0390295.1"/>
    </source>
</evidence>
<dbReference type="Pfam" id="PF14223">
    <property type="entry name" value="Retrotran_gag_2"/>
    <property type="match status" value="1"/>
</dbReference>
<sequence>MKTLDDKHILMVKSHDKSYDIYQTICKKYEGTTASGDPYVIMAFLFNARYEEGKDLTEFLIRYEPAIESLNLALGIVLGASVSSVFLYNAMPKAWENEMRIWRSTRNIIPYEELKANLEAYVTNKLTQERFALARVKAGTTLPANYKLPSLPTGNDNHFSRGYREHPYGRQKASRGRGFGGRNGN</sequence>
<comment type="caution">
    <text evidence="2">The sequence shown here is derived from an EMBL/GenBank/DDBJ whole genome shotgun (WGS) entry which is preliminary data.</text>
</comment>
<accession>A0AAD5Q138</accession>
<keyword evidence="3" id="KW-1185">Reference proteome</keyword>
<evidence type="ECO:0000256" key="1">
    <source>
        <dbReference type="SAM" id="MobiDB-lite"/>
    </source>
</evidence>
<feature type="compositionally biased region" description="Basic and acidic residues" evidence="1">
    <location>
        <begin position="158"/>
        <end position="168"/>
    </location>
</feature>
<protein>
    <submittedName>
        <fullName evidence="2">Uncharacterized protein</fullName>
    </submittedName>
</protein>
<dbReference type="EMBL" id="JAKCXM010002326">
    <property type="protein sequence ID" value="KAJ0390295.1"/>
    <property type="molecule type" value="Genomic_DNA"/>
</dbReference>